<feature type="compositionally biased region" description="Polar residues" evidence="1">
    <location>
        <begin position="75"/>
        <end position="87"/>
    </location>
</feature>
<feature type="compositionally biased region" description="Low complexity" evidence="1">
    <location>
        <begin position="28"/>
        <end position="49"/>
    </location>
</feature>
<feature type="compositionally biased region" description="Acidic residues" evidence="1">
    <location>
        <begin position="91"/>
        <end position="105"/>
    </location>
</feature>
<feature type="compositionally biased region" description="Pro residues" evidence="1">
    <location>
        <begin position="307"/>
        <end position="317"/>
    </location>
</feature>
<dbReference type="PANTHER" id="PTHR33929">
    <property type="entry name" value="MEMBRANE-ASSOCIATED KINASE REGULATOR 2-RELATED"/>
    <property type="match status" value="1"/>
</dbReference>
<proteinExistence type="predicted"/>
<protein>
    <recommendedName>
        <fullName evidence="4">Membrane-associated kinase regulator 2</fullName>
    </recommendedName>
</protein>
<gene>
    <name evidence="2" type="ORF">ACH5RR_041653</name>
</gene>
<reference evidence="2 3" key="1">
    <citation type="submission" date="2024-11" db="EMBL/GenBank/DDBJ databases">
        <title>A near-complete genome assembly of Cinchona calisaya.</title>
        <authorList>
            <person name="Lian D.C."/>
            <person name="Zhao X.W."/>
            <person name="Wei L."/>
        </authorList>
    </citation>
    <scope>NUCLEOTIDE SEQUENCE [LARGE SCALE GENOMIC DNA]</scope>
    <source>
        <tissue evidence="2">Nenye</tissue>
    </source>
</reference>
<evidence type="ECO:0000313" key="2">
    <source>
        <dbReference type="EMBL" id="KAL3498921.1"/>
    </source>
</evidence>
<dbReference type="InterPro" id="IPR039619">
    <property type="entry name" value="MAKR2/5"/>
</dbReference>
<organism evidence="2 3">
    <name type="scientific">Cinchona calisaya</name>
    <dbReference type="NCBI Taxonomy" id="153742"/>
    <lineage>
        <taxon>Eukaryota</taxon>
        <taxon>Viridiplantae</taxon>
        <taxon>Streptophyta</taxon>
        <taxon>Embryophyta</taxon>
        <taxon>Tracheophyta</taxon>
        <taxon>Spermatophyta</taxon>
        <taxon>Magnoliopsida</taxon>
        <taxon>eudicotyledons</taxon>
        <taxon>Gunneridae</taxon>
        <taxon>Pentapetalae</taxon>
        <taxon>asterids</taxon>
        <taxon>lamiids</taxon>
        <taxon>Gentianales</taxon>
        <taxon>Rubiaceae</taxon>
        <taxon>Cinchonoideae</taxon>
        <taxon>Cinchoneae</taxon>
        <taxon>Cinchona</taxon>
    </lineage>
</organism>
<comment type="caution">
    <text evidence="2">The sequence shown here is derived from an EMBL/GenBank/DDBJ whole genome shotgun (WGS) entry which is preliminary data.</text>
</comment>
<dbReference type="Proteomes" id="UP001630127">
    <property type="component" value="Unassembled WGS sequence"/>
</dbReference>
<feature type="region of interest" description="Disordered" evidence="1">
    <location>
        <begin position="372"/>
        <end position="403"/>
    </location>
</feature>
<evidence type="ECO:0000256" key="1">
    <source>
        <dbReference type="SAM" id="MobiDB-lite"/>
    </source>
</evidence>
<name>A0ABD2XU67_9GENT</name>
<feature type="region of interest" description="Disordered" evidence="1">
    <location>
        <begin position="13"/>
        <end position="140"/>
    </location>
</feature>
<dbReference type="EMBL" id="JBJUIK010000017">
    <property type="protein sequence ID" value="KAL3498921.1"/>
    <property type="molecule type" value="Genomic_DNA"/>
</dbReference>
<dbReference type="AlphaFoldDB" id="A0ABD2XU67"/>
<feature type="region of interest" description="Disordered" evidence="1">
    <location>
        <begin position="294"/>
        <end position="329"/>
    </location>
</feature>
<evidence type="ECO:0000313" key="3">
    <source>
        <dbReference type="Proteomes" id="UP001630127"/>
    </source>
</evidence>
<sequence length="445" mass="47599">MEAFSLLKYWRGGGGVFTRDNPSNPMHSSSSSSATTTIITAVSPSSSLDSDSDGGDDGPFFDFEFTLPGGEEESQNAAPNIQESDNGNDNPNEDELVDEEEDEGEEIKFTLSPSSSSSADDEEFSDPNTTTVSPSDDLFFKGHLVPIDSSSASSESLSNKFPPVSSLLKSATKFRVQMLKFNKSKPSKPDTDKTVSVSPPKSHLKNDSHDKGQNRDEKQMSKIFKVKLKVEQVPLVSLFTRDASSKGAKQNNGCNDVVVVEDEKKASKDVMQKYLQKVKPLYIRVSKRYGDKLRFSGQLSFPKSGSGPPPPPPPAPPSKAEVESPAEVKAGGAEVAEVAAAAASNNVKTSQTIQKQGNLQAGLRVVCKHLGKSRSASSSVPAPAPAPAPVVSKRRDDSLLQQQDGIQSAILHCKRSLNASRDLDASVLSRSASDPSHEKAKGDCN</sequence>
<evidence type="ECO:0008006" key="4">
    <source>
        <dbReference type="Google" id="ProtNLM"/>
    </source>
</evidence>
<feature type="region of interest" description="Disordered" evidence="1">
    <location>
        <begin position="179"/>
        <end position="218"/>
    </location>
</feature>
<keyword evidence="3" id="KW-1185">Reference proteome</keyword>
<dbReference type="PANTHER" id="PTHR33929:SF1">
    <property type="entry name" value="MEMBRANE-ASSOCIATED KINASE REGULATOR 2-RELATED"/>
    <property type="match status" value="1"/>
</dbReference>
<feature type="compositionally biased region" description="Basic and acidic residues" evidence="1">
    <location>
        <begin position="204"/>
        <end position="218"/>
    </location>
</feature>
<accession>A0ABD2XU67</accession>